<dbReference type="InterPro" id="IPR020846">
    <property type="entry name" value="MFS_dom"/>
</dbReference>
<dbReference type="PANTHER" id="PTHR23517">
    <property type="entry name" value="RESISTANCE PROTEIN MDTM, PUTATIVE-RELATED-RELATED"/>
    <property type="match status" value="1"/>
</dbReference>
<feature type="transmembrane region" description="Helical" evidence="7">
    <location>
        <begin position="239"/>
        <end position="259"/>
    </location>
</feature>
<dbReference type="PROSITE" id="PS50850">
    <property type="entry name" value="MFS"/>
    <property type="match status" value="1"/>
</dbReference>
<feature type="transmembrane region" description="Helical" evidence="7">
    <location>
        <begin position="271"/>
        <end position="288"/>
    </location>
</feature>
<comment type="subcellular location">
    <subcellularLocation>
        <location evidence="1">Cell membrane</location>
        <topology evidence="1">Multi-pass membrane protein</topology>
    </subcellularLocation>
</comment>
<feature type="transmembrane region" description="Helical" evidence="7">
    <location>
        <begin position="359"/>
        <end position="378"/>
    </location>
</feature>
<proteinExistence type="predicted"/>
<feature type="transmembrane region" description="Helical" evidence="7">
    <location>
        <begin position="198"/>
        <end position="219"/>
    </location>
</feature>
<reference evidence="10" key="1">
    <citation type="submission" date="2019-07" db="EMBL/GenBank/DDBJ databases">
        <title>Complete Genome Sequences of Vibrion rotiferianus strain AM7.</title>
        <authorList>
            <person name="Miyazaki K."/>
            <person name="Wiseschart A."/>
            <person name="Pootanakit K."/>
            <person name="Ishimori K."/>
            <person name="Kitahara K."/>
        </authorList>
    </citation>
    <scope>NUCLEOTIDE SEQUENCE [LARGE SCALE GENOMIC DNA]</scope>
    <source>
        <strain evidence="10">AM7</strain>
    </source>
</reference>
<keyword evidence="6 7" id="KW-0472">Membrane</keyword>
<feature type="transmembrane region" description="Helical" evidence="7">
    <location>
        <begin position="12"/>
        <end position="31"/>
    </location>
</feature>
<feature type="domain" description="Major facilitator superfamily (MFS) profile" evidence="8">
    <location>
        <begin position="1"/>
        <end position="383"/>
    </location>
</feature>
<protein>
    <recommendedName>
        <fullName evidence="8">Major facilitator superfamily (MFS) profile domain-containing protein</fullName>
    </recommendedName>
</protein>
<evidence type="ECO:0000256" key="3">
    <source>
        <dbReference type="ARBA" id="ARBA00022475"/>
    </source>
</evidence>
<dbReference type="EMBL" id="AP019798">
    <property type="protein sequence ID" value="BBL88646.1"/>
    <property type="molecule type" value="Genomic_DNA"/>
</dbReference>
<gene>
    <name evidence="9" type="ORF">VroAM7_12990</name>
</gene>
<feature type="transmembrane region" description="Helical" evidence="7">
    <location>
        <begin position="328"/>
        <end position="353"/>
    </location>
</feature>
<evidence type="ECO:0000313" key="9">
    <source>
        <dbReference type="EMBL" id="BBL88646.1"/>
    </source>
</evidence>
<feature type="transmembrane region" description="Helical" evidence="7">
    <location>
        <begin position="294"/>
        <end position="316"/>
    </location>
</feature>
<dbReference type="AlphaFoldDB" id="A0A510I8A7"/>
<evidence type="ECO:0000256" key="2">
    <source>
        <dbReference type="ARBA" id="ARBA00022448"/>
    </source>
</evidence>
<dbReference type="InterPro" id="IPR011701">
    <property type="entry name" value="MFS"/>
</dbReference>
<feature type="transmembrane region" description="Helical" evidence="7">
    <location>
        <begin position="161"/>
        <end position="177"/>
    </location>
</feature>
<keyword evidence="3" id="KW-1003">Cell membrane</keyword>
<dbReference type="GO" id="GO:0005886">
    <property type="term" value="C:plasma membrane"/>
    <property type="evidence" value="ECO:0007669"/>
    <property type="project" value="UniProtKB-SubCell"/>
</dbReference>
<evidence type="ECO:0000256" key="6">
    <source>
        <dbReference type="ARBA" id="ARBA00023136"/>
    </source>
</evidence>
<dbReference type="Proteomes" id="UP000315115">
    <property type="component" value="Chromosome 1"/>
</dbReference>
<dbReference type="InterPro" id="IPR050171">
    <property type="entry name" value="MFS_Transporters"/>
</dbReference>
<dbReference type="PANTHER" id="PTHR23517:SF2">
    <property type="entry name" value="MULTIDRUG RESISTANCE PROTEIN MDTH"/>
    <property type="match status" value="1"/>
</dbReference>
<keyword evidence="5 7" id="KW-1133">Transmembrane helix</keyword>
<keyword evidence="2" id="KW-0813">Transport</keyword>
<name>A0A510I8A7_9VIBR</name>
<feature type="transmembrane region" description="Helical" evidence="7">
    <location>
        <begin position="43"/>
        <end position="64"/>
    </location>
</feature>
<dbReference type="SUPFAM" id="SSF103473">
    <property type="entry name" value="MFS general substrate transporter"/>
    <property type="match status" value="1"/>
</dbReference>
<evidence type="ECO:0000256" key="5">
    <source>
        <dbReference type="ARBA" id="ARBA00022989"/>
    </source>
</evidence>
<feature type="transmembrane region" description="Helical" evidence="7">
    <location>
        <begin position="71"/>
        <end position="90"/>
    </location>
</feature>
<dbReference type="InterPro" id="IPR036259">
    <property type="entry name" value="MFS_trans_sf"/>
</dbReference>
<dbReference type="CDD" id="cd06174">
    <property type="entry name" value="MFS"/>
    <property type="match status" value="1"/>
</dbReference>
<sequence length="394" mass="43093">MNRSFHAGVLNVGHALNHYFLLIFPSVVLTLHKEWAMSYAELLQVGSGAMLVYGVMSLPAGWLADRWSRKGMMLVFYFGMGASALFTALAQTPWQMGLGLCAIALCAAIYHPVGIALIFSSANKTGRAIAVNGLAGNLGLAFAAMGTTLLCRWFAWQAAFYIPGLVCLLTGVVYWFASKDVTDIEHAKNIRDDVIMPLRQLNVLFACAAVIVFFGGLVFQSTTTSLPKIMDAQFSQSLSLSSTLTTSIFVCAAFIQLVTGELIDRVDIKKLLACIGGGQLLFLLLATVTHEWSLVFVFVGLMLCTYAQIPVNDWLIGRYSDAKWRSRIYAVKYTLSFSTGPIAYWLIAATYAYTQEFVLMYFILAGGMGLALLSALMMPSSSKRKTDSTTLVKQ</sequence>
<evidence type="ECO:0000259" key="8">
    <source>
        <dbReference type="PROSITE" id="PS50850"/>
    </source>
</evidence>
<keyword evidence="4 7" id="KW-0812">Transmembrane</keyword>
<organism evidence="9 10">
    <name type="scientific">Vibrio rotiferianus</name>
    <dbReference type="NCBI Taxonomy" id="190895"/>
    <lineage>
        <taxon>Bacteria</taxon>
        <taxon>Pseudomonadati</taxon>
        <taxon>Pseudomonadota</taxon>
        <taxon>Gammaproteobacteria</taxon>
        <taxon>Vibrionales</taxon>
        <taxon>Vibrionaceae</taxon>
        <taxon>Vibrio</taxon>
    </lineage>
</organism>
<feature type="transmembrane region" description="Helical" evidence="7">
    <location>
        <begin position="131"/>
        <end position="155"/>
    </location>
</feature>
<dbReference type="Pfam" id="PF07690">
    <property type="entry name" value="MFS_1"/>
    <property type="match status" value="1"/>
</dbReference>
<evidence type="ECO:0000256" key="4">
    <source>
        <dbReference type="ARBA" id="ARBA00022692"/>
    </source>
</evidence>
<evidence type="ECO:0000256" key="7">
    <source>
        <dbReference type="SAM" id="Phobius"/>
    </source>
</evidence>
<evidence type="ECO:0000313" key="10">
    <source>
        <dbReference type="Proteomes" id="UP000315115"/>
    </source>
</evidence>
<evidence type="ECO:0000256" key="1">
    <source>
        <dbReference type="ARBA" id="ARBA00004651"/>
    </source>
</evidence>
<feature type="transmembrane region" description="Helical" evidence="7">
    <location>
        <begin position="96"/>
        <end position="119"/>
    </location>
</feature>
<dbReference type="GO" id="GO:0022857">
    <property type="term" value="F:transmembrane transporter activity"/>
    <property type="evidence" value="ECO:0007669"/>
    <property type="project" value="InterPro"/>
</dbReference>
<dbReference type="Gene3D" id="1.20.1250.20">
    <property type="entry name" value="MFS general substrate transporter like domains"/>
    <property type="match status" value="2"/>
</dbReference>
<accession>A0A510I8A7</accession>
<dbReference type="RefSeq" id="WP_143692403.1">
    <property type="nucleotide sequence ID" value="NZ_AP019798.1"/>
</dbReference>